<feature type="region of interest" description="Disordered" evidence="8">
    <location>
        <begin position="216"/>
        <end position="245"/>
    </location>
</feature>
<protein>
    <submittedName>
        <fullName evidence="11">Potassium channel family protein</fullName>
    </submittedName>
</protein>
<evidence type="ECO:0000256" key="9">
    <source>
        <dbReference type="SAM" id="Phobius"/>
    </source>
</evidence>
<keyword evidence="5" id="KW-0406">Ion transport</keyword>
<evidence type="ECO:0000256" key="1">
    <source>
        <dbReference type="ARBA" id="ARBA00004141"/>
    </source>
</evidence>
<keyword evidence="4 9" id="KW-1133">Transmembrane helix</keyword>
<feature type="compositionally biased region" description="Basic and acidic residues" evidence="8">
    <location>
        <begin position="216"/>
        <end position="236"/>
    </location>
</feature>
<keyword evidence="3 9" id="KW-0812">Transmembrane</keyword>
<evidence type="ECO:0000256" key="2">
    <source>
        <dbReference type="ARBA" id="ARBA00022448"/>
    </source>
</evidence>
<feature type="transmembrane region" description="Helical" evidence="9">
    <location>
        <begin position="55"/>
        <end position="73"/>
    </location>
</feature>
<feature type="domain" description="Potassium channel" evidence="10">
    <location>
        <begin position="130"/>
        <end position="207"/>
    </location>
</feature>
<dbReference type="PRINTS" id="PR00169">
    <property type="entry name" value="KCHANNEL"/>
</dbReference>
<dbReference type="InterPro" id="IPR028325">
    <property type="entry name" value="VG_K_chnl"/>
</dbReference>
<evidence type="ECO:0000256" key="6">
    <source>
        <dbReference type="ARBA" id="ARBA00023136"/>
    </source>
</evidence>
<proteinExistence type="predicted"/>
<dbReference type="Pfam" id="PF07885">
    <property type="entry name" value="Ion_trans_2"/>
    <property type="match status" value="1"/>
</dbReference>
<dbReference type="PANTHER" id="PTHR11537">
    <property type="entry name" value="VOLTAGE-GATED POTASSIUM CHANNEL"/>
    <property type="match status" value="1"/>
</dbReference>
<dbReference type="RefSeq" id="WP_310537733.1">
    <property type="nucleotide sequence ID" value="NZ_BAAAOC010000014.1"/>
</dbReference>
<evidence type="ECO:0000313" key="12">
    <source>
        <dbReference type="Proteomes" id="UP001260872"/>
    </source>
</evidence>
<gene>
    <name evidence="11" type="ORF">RH857_09455</name>
</gene>
<keyword evidence="2" id="KW-0813">Transport</keyword>
<evidence type="ECO:0000256" key="8">
    <source>
        <dbReference type="SAM" id="MobiDB-lite"/>
    </source>
</evidence>
<dbReference type="Gene3D" id="1.10.287.70">
    <property type="match status" value="1"/>
</dbReference>
<evidence type="ECO:0000259" key="10">
    <source>
        <dbReference type="Pfam" id="PF07885"/>
    </source>
</evidence>
<dbReference type="GO" id="GO:0034220">
    <property type="term" value="P:monoatomic ion transmembrane transport"/>
    <property type="evidence" value="ECO:0007669"/>
    <property type="project" value="UniProtKB-KW"/>
</dbReference>
<dbReference type="SUPFAM" id="SSF81324">
    <property type="entry name" value="Voltage-gated potassium channels"/>
    <property type="match status" value="1"/>
</dbReference>
<evidence type="ECO:0000256" key="7">
    <source>
        <dbReference type="ARBA" id="ARBA00023303"/>
    </source>
</evidence>
<reference evidence="12" key="1">
    <citation type="submission" date="2023-07" db="EMBL/GenBank/DDBJ databases">
        <title>Description of three actinobacteria isolated from air of manufacturing shop in a pharmaceutical factory.</title>
        <authorList>
            <person name="Zhang D.-F."/>
        </authorList>
    </citation>
    <scope>NUCLEOTIDE SEQUENCE [LARGE SCALE GENOMIC DNA]</scope>
    <source>
        <strain evidence="12">CCTCC AB 207010</strain>
    </source>
</reference>
<accession>A0ABU1FUL6</accession>
<evidence type="ECO:0000256" key="5">
    <source>
        <dbReference type="ARBA" id="ARBA00023065"/>
    </source>
</evidence>
<dbReference type="Proteomes" id="UP001260872">
    <property type="component" value="Unassembled WGS sequence"/>
</dbReference>
<keyword evidence="7 11" id="KW-0407">Ion channel</keyword>
<organism evidence="11 12">
    <name type="scientific">Nesterenkonia flava</name>
    <dbReference type="NCBI Taxonomy" id="469799"/>
    <lineage>
        <taxon>Bacteria</taxon>
        <taxon>Bacillati</taxon>
        <taxon>Actinomycetota</taxon>
        <taxon>Actinomycetes</taxon>
        <taxon>Micrococcales</taxon>
        <taxon>Micrococcaceae</taxon>
        <taxon>Nesterenkonia</taxon>
    </lineage>
</organism>
<keyword evidence="6 9" id="KW-0472">Membrane</keyword>
<comment type="caution">
    <text evidence="11">The sequence shown here is derived from an EMBL/GenBank/DDBJ whole genome shotgun (WGS) entry which is preliminary data.</text>
</comment>
<keyword evidence="12" id="KW-1185">Reference proteome</keyword>
<dbReference type="InterPro" id="IPR013099">
    <property type="entry name" value="K_chnl_dom"/>
</dbReference>
<sequence length="245" mass="27023">MGKIWNNRAAFDRWSTLTEWPMAGISLIFLGVYAYVVIGNLRITDTDWPEVTMNVIWVIFAVHYVVSLVLVPHTKQWFITHLHELAIVVLPFLRPLRLLRLVTLLHVLQRSAGAALRGKITLYVGFTSALLVLIAALAILDAEQNHPEANITSFGDATWWAVVTITTVGYGDHYPVTDLGRWIAVGLMIAGLGLIGSVTATLASWFVEKVRESAENAAEAETRESATEDDRERESAQLRGSGASG</sequence>
<evidence type="ECO:0000256" key="4">
    <source>
        <dbReference type="ARBA" id="ARBA00022989"/>
    </source>
</evidence>
<name>A0ABU1FUL6_9MICC</name>
<evidence type="ECO:0000313" key="11">
    <source>
        <dbReference type="EMBL" id="MDR5712354.1"/>
    </source>
</evidence>
<dbReference type="Gene3D" id="1.20.5.110">
    <property type="match status" value="1"/>
</dbReference>
<evidence type="ECO:0000256" key="3">
    <source>
        <dbReference type="ARBA" id="ARBA00022692"/>
    </source>
</evidence>
<dbReference type="PANTHER" id="PTHR11537:SF254">
    <property type="entry name" value="POTASSIUM VOLTAGE-GATED CHANNEL PROTEIN SHAB"/>
    <property type="match status" value="1"/>
</dbReference>
<feature type="transmembrane region" description="Helical" evidence="9">
    <location>
        <begin position="120"/>
        <end position="140"/>
    </location>
</feature>
<feature type="transmembrane region" description="Helical" evidence="9">
    <location>
        <begin position="182"/>
        <end position="207"/>
    </location>
</feature>
<dbReference type="EMBL" id="JAVKGT010000023">
    <property type="protein sequence ID" value="MDR5712354.1"/>
    <property type="molecule type" value="Genomic_DNA"/>
</dbReference>
<comment type="subcellular location">
    <subcellularLocation>
        <location evidence="1">Membrane</location>
        <topology evidence="1">Multi-pass membrane protein</topology>
    </subcellularLocation>
</comment>
<feature type="transmembrane region" description="Helical" evidence="9">
    <location>
        <begin position="20"/>
        <end position="43"/>
    </location>
</feature>